<reference evidence="1" key="2">
    <citation type="submission" date="2014-03" db="EMBL/GenBank/DDBJ databases">
        <title>Candidatus Competibacter-lineage genomes retrieved from metagenomes reveal functional metabolic diversity.</title>
        <authorList>
            <person name="McIlroy S.J."/>
            <person name="Albertsen M."/>
            <person name="Andresen E.K."/>
            <person name="Saunders A.M."/>
            <person name="Kristiansen R."/>
            <person name="Stokholm-Bjerregaard M."/>
            <person name="Nielsen K.L."/>
            <person name="Nielsen P.H."/>
        </authorList>
    </citation>
    <scope>NUCLEOTIDE SEQUENCE</scope>
    <source>
        <strain evidence="1">Run_A_D11</strain>
    </source>
</reference>
<proteinExistence type="predicted"/>
<evidence type="ECO:0000313" key="1">
    <source>
        <dbReference type="EMBL" id="CDI03987.1"/>
    </source>
</evidence>
<protein>
    <recommendedName>
        <fullName evidence="3">DUF1249 domain-containing protein</fullName>
    </recommendedName>
</protein>
<evidence type="ECO:0008006" key="3">
    <source>
        <dbReference type="Google" id="ProtNLM"/>
    </source>
</evidence>
<comment type="caution">
    <text evidence="1">The sequence shown here is derived from an EMBL/GenBank/DDBJ whole genome shotgun (WGS) entry which is preliminary data.</text>
</comment>
<dbReference type="STRING" id="1400863.BN873_770020"/>
<sequence>MILLPSPPLSSIIRHEPGAFAALMDLYENNYIHVRRLVPALPEDPTHLVSQVPDGLDLHFRLLERTRYTSEISLTYRFDQAGMLCVEPDLHIRVYHDAQLAEVLAAHLRHFPAFDAESLIVHRSDGAQLYRRWKINRFLFKWLQYCLRQGHRFTAPGCSIWCLT</sequence>
<accession>W6M8T4</accession>
<reference evidence="1" key="1">
    <citation type="submission" date="2013-07" db="EMBL/GenBank/DDBJ databases">
        <authorList>
            <person name="McIlroy S."/>
        </authorList>
    </citation>
    <scope>NUCLEOTIDE SEQUENCE [LARGE SCALE GENOMIC DNA]</scope>
    <source>
        <strain evidence="1">Run_A_D11</strain>
    </source>
</reference>
<name>W6M8T4_9GAMM</name>
<gene>
    <name evidence="1" type="ORF">BN873_770020</name>
</gene>
<dbReference type="InterPro" id="IPR009659">
    <property type="entry name" value="DUF1249"/>
</dbReference>
<dbReference type="PANTHER" id="PTHR38774">
    <property type="entry name" value="CYTOPLASMIC PROTEIN-RELATED"/>
    <property type="match status" value="1"/>
</dbReference>
<dbReference type="PANTHER" id="PTHR38774:SF1">
    <property type="entry name" value="CYTOPLASMIC PROTEIN"/>
    <property type="match status" value="1"/>
</dbReference>
<organism evidence="1 2">
    <name type="scientific">Candidatus Competibacter denitrificans Run_A_D11</name>
    <dbReference type="NCBI Taxonomy" id="1400863"/>
    <lineage>
        <taxon>Bacteria</taxon>
        <taxon>Pseudomonadati</taxon>
        <taxon>Pseudomonadota</taxon>
        <taxon>Gammaproteobacteria</taxon>
        <taxon>Candidatus Competibacteraceae</taxon>
        <taxon>Candidatus Competibacter</taxon>
    </lineage>
</organism>
<dbReference type="EMBL" id="CBTJ020000088">
    <property type="protein sequence ID" value="CDI03987.1"/>
    <property type="molecule type" value="Genomic_DNA"/>
</dbReference>
<dbReference type="AlphaFoldDB" id="W6M8T4"/>
<keyword evidence="2" id="KW-1185">Reference proteome</keyword>
<dbReference type="Proteomes" id="UP000035760">
    <property type="component" value="Unassembled WGS sequence"/>
</dbReference>
<evidence type="ECO:0000313" key="2">
    <source>
        <dbReference type="Proteomes" id="UP000035760"/>
    </source>
</evidence>
<dbReference type="RefSeq" id="WP_071244339.1">
    <property type="nucleotide sequence ID" value="NZ_CBTJ020000088.1"/>
</dbReference>
<dbReference type="Pfam" id="PF06853">
    <property type="entry name" value="DUF1249"/>
    <property type="match status" value="1"/>
</dbReference>
<dbReference type="OrthoDB" id="9793663at2"/>